<evidence type="ECO:0000313" key="2">
    <source>
        <dbReference type="EMBL" id="SCP97352.1"/>
    </source>
</evidence>
<dbReference type="Pfam" id="PF14751">
    <property type="entry name" value="DUF4474"/>
    <property type="match status" value="1"/>
</dbReference>
<evidence type="ECO:0000313" key="3">
    <source>
        <dbReference type="Proteomes" id="UP000199315"/>
    </source>
</evidence>
<proteinExistence type="predicted"/>
<evidence type="ECO:0000259" key="1">
    <source>
        <dbReference type="PROSITE" id="PS50234"/>
    </source>
</evidence>
<dbReference type="Gene3D" id="2.60.40.290">
    <property type="match status" value="1"/>
</dbReference>
<dbReference type="AlphaFoldDB" id="A0A1D3TTN9"/>
<accession>A0A1D3TTN9</accession>
<dbReference type="SUPFAM" id="SSF53300">
    <property type="entry name" value="vWA-like"/>
    <property type="match status" value="1"/>
</dbReference>
<keyword evidence="3" id="KW-1185">Reference proteome</keyword>
<dbReference type="GO" id="GO:0030247">
    <property type="term" value="F:polysaccharide binding"/>
    <property type="evidence" value="ECO:0007669"/>
    <property type="project" value="InterPro"/>
</dbReference>
<dbReference type="CDD" id="cd00198">
    <property type="entry name" value="vWFA"/>
    <property type="match status" value="1"/>
</dbReference>
<name>A0A1D3TTN9_9FIRM</name>
<dbReference type="InterPro" id="IPR053180">
    <property type="entry name" value="Ca-binding_acidic-repeat"/>
</dbReference>
<dbReference type="OrthoDB" id="6372180at2"/>
<reference evidence="2 3" key="1">
    <citation type="submission" date="2016-09" db="EMBL/GenBank/DDBJ databases">
        <authorList>
            <person name="Capua I."/>
            <person name="De Benedictis P."/>
            <person name="Joannis T."/>
            <person name="Lombin L.H."/>
            <person name="Cattoli G."/>
        </authorList>
    </citation>
    <scope>NUCLEOTIDE SEQUENCE [LARGE SCALE GENOMIC DNA]</scope>
    <source>
        <strain evidence="2 3">GluBS11</strain>
    </source>
</reference>
<dbReference type="SMART" id="SM00327">
    <property type="entry name" value="VWA"/>
    <property type="match status" value="1"/>
</dbReference>
<dbReference type="PANTHER" id="PTHR37467">
    <property type="entry name" value="EXPORTED CALCIUM-BINDING GLYCOPROTEIN-RELATED"/>
    <property type="match status" value="1"/>
</dbReference>
<dbReference type="Gene3D" id="3.40.50.410">
    <property type="entry name" value="von Willebrand factor, type A domain"/>
    <property type="match status" value="1"/>
</dbReference>
<dbReference type="EMBL" id="FMKA01000010">
    <property type="protein sequence ID" value="SCP97352.1"/>
    <property type="molecule type" value="Genomic_DNA"/>
</dbReference>
<organism evidence="2 3">
    <name type="scientific">Anaerobium acetethylicum</name>
    <dbReference type="NCBI Taxonomy" id="1619234"/>
    <lineage>
        <taxon>Bacteria</taxon>
        <taxon>Bacillati</taxon>
        <taxon>Bacillota</taxon>
        <taxon>Clostridia</taxon>
        <taxon>Lachnospirales</taxon>
        <taxon>Lachnospiraceae</taxon>
        <taxon>Anaerobium</taxon>
    </lineage>
</organism>
<dbReference type="InterPro" id="IPR008965">
    <property type="entry name" value="CBM2/CBM3_carb-bd_dom_sf"/>
</dbReference>
<protein>
    <recommendedName>
        <fullName evidence="1">VWFA domain-containing protein</fullName>
    </recommendedName>
</protein>
<dbReference type="STRING" id="1619234.SAMN05421730_101019"/>
<dbReference type="Pfam" id="PF00092">
    <property type="entry name" value="VWA"/>
    <property type="match status" value="1"/>
</dbReference>
<dbReference type="InterPro" id="IPR012291">
    <property type="entry name" value="CBM2_carb-bd_dom_sf"/>
</dbReference>
<dbReference type="InterPro" id="IPR036465">
    <property type="entry name" value="vWFA_dom_sf"/>
</dbReference>
<feature type="domain" description="VWFA" evidence="1">
    <location>
        <begin position="423"/>
        <end position="588"/>
    </location>
</feature>
<dbReference type="PROSITE" id="PS50234">
    <property type="entry name" value="VWFA"/>
    <property type="match status" value="1"/>
</dbReference>
<sequence>MGSHYTLYNKQYNQNIGVGQSVSFGFTVNNGSSANSVSNISLIQINTEKRNTAITIDDSDFEQSDVDQSYFVSGALNDIRGKIEGVDEVSELDYEITSISGIVISSGRIDVAEEWSFSDFDLNYGTNNVTVTATDSSGGKTSASIKLYNTNQDNMGDAIDREELVNDILSQDSDGDGLCNFIEAEVIYTDAFKVDSDEDGIADGNEDCDQDGVSNLIEMDTKTNPAIKDSDEDGLMDGEEIDTYKTDPLSQDTDGDKASDKWEIDNEYDPCVYNNSFVSHSEIKLNEKITEVSLKINGCDGNAAETLSISTIENAMFNNEIPGYIGDCCEFTTQGSFESAEVSYTLEETLFDEEDFVPALYYFNEETQLLEEVANQQINGEIVSATLSHFSKYILINKTVYDKSRVYTLLYNEDDASNYKGMDIVFAIDSSGSMTSNDRSGVRKTVTKNFINVLTENDRAAVVDFDSYASVYSDFTSDSETLNTAVNKIDSSGGTSLSDAMSSAIGLFTSSDYDGDGKARYIVLLTDGQGTYSTAYTTKAKDNGIVVYTVGLGSNVSTSVLTTLAEGTGGEYYHANNADKLKGIFDTIADKTDLYKDSDSDKLKDYYEKEINSGNLRLGTGVKLTGLNYLNADTDSDTLKDGEELEVSKSGHLVYVKMKSNPTTGDTDGDGLLDGTARIINGKRVAPKDPDLLHANGPKGIWQAQFEQESKGISSELGDWYEFNLDLSSFEGGIRSKIAAALGSRALNFKVDDKNIAVHSQVDTWQEIWGYNDFYDLVFRTGTNGNIRKDKFQFSNGDGENYIIWIWCGDYLNLGSGAEMGIYTNPRKAPLINLEHWEAVDFQLPMTLNLYNYNGNDDIENVFSWAPEDTQWWITGFKPDFNQPKVEKMVTLGTIDFTDQEKLYSDLKSEIITDDYLKKFMIFDDENHMVWIIWWEL</sequence>
<dbReference type="PANTHER" id="PTHR37467:SF1">
    <property type="entry name" value="EXPORTED CALCIUM-BINDING GLYCOPROTEIN"/>
    <property type="match status" value="1"/>
</dbReference>
<dbReference type="GO" id="GO:0004553">
    <property type="term" value="F:hydrolase activity, hydrolyzing O-glycosyl compounds"/>
    <property type="evidence" value="ECO:0007669"/>
    <property type="project" value="InterPro"/>
</dbReference>
<dbReference type="Proteomes" id="UP000199315">
    <property type="component" value="Unassembled WGS sequence"/>
</dbReference>
<gene>
    <name evidence="2" type="ORF">SAMN05421730_101019</name>
</gene>
<dbReference type="SUPFAM" id="SSF49384">
    <property type="entry name" value="Carbohydrate-binding domain"/>
    <property type="match status" value="1"/>
</dbReference>
<dbReference type="InterPro" id="IPR029322">
    <property type="entry name" value="DUF4474"/>
</dbReference>
<dbReference type="InterPro" id="IPR002035">
    <property type="entry name" value="VWF_A"/>
</dbReference>